<dbReference type="NCBIfam" id="TIGR00229">
    <property type="entry name" value="sensory_box"/>
    <property type="match status" value="1"/>
</dbReference>
<dbReference type="SUPFAM" id="SSF47384">
    <property type="entry name" value="Homodimeric domain of signal transducing histidine kinase"/>
    <property type="match status" value="1"/>
</dbReference>
<dbReference type="InterPro" id="IPR005467">
    <property type="entry name" value="His_kinase_dom"/>
</dbReference>
<feature type="domain" description="Histidine kinase" evidence="7">
    <location>
        <begin position="573"/>
        <end position="798"/>
    </location>
</feature>
<dbReference type="InterPro" id="IPR013656">
    <property type="entry name" value="PAS_4"/>
</dbReference>
<evidence type="ECO:0000256" key="1">
    <source>
        <dbReference type="ARBA" id="ARBA00000085"/>
    </source>
</evidence>
<evidence type="ECO:0000259" key="8">
    <source>
        <dbReference type="PROSITE" id="PS50113"/>
    </source>
</evidence>
<dbReference type="AlphaFoldDB" id="A0A1M5E7H8"/>
<keyword evidence="6" id="KW-0175">Coiled coil</keyword>
<dbReference type="InterPro" id="IPR001610">
    <property type="entry name" value="PAC"/>
</dbReference>
<dbReference type="Gene3D" id="1.10.287.130">
    <property type="match status" value="1"/>
</dbReference>
<dbReference type="PANTHER" id="PTHR43304">
    <property type="entry name" value="PHYTOCHROME-LIKE PROTEIN CPH1"/>
    <property type="match status" value="1"/>
</dbReference>
<dbReference type="PROSITE" id="PS50109">
    <property type="entry name" value="HIS_KIN"/>
    <property type="match status" value="1"/>
</dbReference>
<dbReference type="SUPFAM" id="SSF55874">
    <property type="entry name" value="ATPase domain of HSP90 chaperone/DNA topoisomerase II/histidine kinase"/>
    <property type="match status" value="1"/>
</dbReference>
<gene>
    <name evidence="9" type="ORF">SAMN02745131_03453</name>
</gene>
<evidence type="ECO:0000256" key="2">
    <source>
        <dbReference type="ARBA" id="ARBA00012438"/>
    </source>
</evidence>
<name>A0A1M5E7H8_9BACT</name>
<dbReference type="Pfam" id="PF08447">
    <property type="entry name" value="PAS_3"/>
    <property type="match status" value="1"/>
</dbReference>
<dbReference type="InterPro" id="IPR035965">
    <property type="entry name" value="PAS-like_dom_sf"/>
</dbReference>
<dbReference type="InterPro" id="IPR000014">
    <property type="entry name" value="PAS"/>
</dbReference>
<dbReference type="Pfam" id="PF02518">
    <property type="entry name" value="HATPase_c"/>
    <property type="match status" value="1"/>
</dbReference>
<dbReference type="InterPro" id="IPR052162">
    <property type="entry name" value="Sensor_kinase/Photoreceptor"/>
</dbReference>
<keyword evidence="5" id="KW-0418">Kinase</keyword>
<evidence type="ECO:0000313" key="9">
    <source>
        <dbReference type="EMBL" id="SHF75146.1"/>
    </source>
</evidence>
<protein>
    <recommendedName>
        <fullName evidence="2">histidine kinase</fullName>
        <ecNumber evidence="2">2.7.13.3</ecNumber>
    </recommendedName>
</protein>
<keyword evidence="4" id="KW-0808">Transferase</keyword>
<dbReference type="RefSeq" id="WP_072836582.1">
    <property type="nucleotide sequence ID" value="NZ_FQUU01000017.1"/>
</dbReference>
<comment type="catalytic activity">
    <reaction evidence="1">
        <text>ATP + protein L-histidine = ADP + protein N-phospho-L-histidine.</text>
        <dbReference type="EC" id="2.7.13.3"/>
    </reaction>
</comment>
<dbReference type="InterPro" id="IPR036890">
    <property type="entry name" value="HATPase_C_sf"/>
</dbReference>
<dbReference type="STRING" id="1121884.SAMN02745131_03453"/>
<dbReference type="Pfam" id="PF08448">
    <property type="entry name" value="PAS_4"/>
    <property type="match status" value="1"/>
</dbReference>
<accession>A0A1M5E7H8</accession>
<evidence type="ECO:0000256" key="6">
    <source>
        <dbReference type="SAM" id="Coils"/>
    </source>
</evidence>
<dbReference type="GO" id="GO:0000155">
    <property type="term" value="F:phosphorelay sensor kinase activity"/>
    <property type="evidence" value="ECO:0007669"/>
    <property type="project" value="InterPro"/>
</dbReference>
<reference evidence="9 10" key="1">
    <citation type="submission" date="2016-11" db="EMBL/GenBank/DDBJ databases">
        <authorList>
            <person name="Jaros S."/>
            <person name="Januszkiewicz K."/>
            <person name="Wedrychowicz H."/>
        </authorList>
    </citation>
    <scope>NUCLEOTIDE SEQUENCE [LARGE SCALE GENOMIC DNA]</scope>
    <source>
        <strain evidence="9 10">DSM 18119</strain>
    </source>
</reference>
<dbReference type="EMBL" id="FQUU01000017">
    <property type="protein sequence ID" value="SHF75146.1"/>
    <property type="molecule type" value="Genomic_DNA"/>
</dbReference>
<dbReference type="OrthoDB" id="607558at2"/>
<dbReference type="Proteomes" id="UP000184048">
    <property type="component" value="Unassembled WGS sequence"/>
</dbReference>
<dbReference type="Gene3D" id="3.30.450.20">
    <property type="entry name" value="PAS domain"/>
    <property type="match status" value="4"/>
</dbReference>
<dbReference type="SUPFAM" id="SSF55785">
    <property type="entry name" value="PYP-like sensor domain (PAS domain)"/>
    <property type="match status" value="3"/>
</dbReference>
<dbReference type="SMART" id="SM00091">
    <property type="entry name" value="PAS"/>
    <property type="match status" value="3"/>
</dbReference>
<dbReference type="InterPro" id="IPR000700">
    <property type="entry name" value="PAS-assoc_C"/>
</dbReference>
<evidence type="ECO:0000313" key="10">
    <source>
        <dbReference type="Proteomes" id="UP000184048"/>
    </source>
</evidence>
<dbReference type="PANTHER" id="PTHR43304:SF1">
    <property type="entry name" value="PAC DOMAIN-CONTAINING PROTEIN"/>
    <property type="match status" value="1"/>
</dbReference>
<dbReference type="InterPro" id="IPR013655">
    <property type="entry name" value="PAS_fold_3"/>
</dbReference>
<dbReference type="CDD" id="cd00130">
    <property type="entry name" value="PAS"/>
    <property type="match status" value="2"/>
</dbReference>
<dbReference type="Gene3D" id="3.30.565.10">
    <property type="entry name" value="Histidine kinase-like ATPase, C-terminal domain"/>
    <property type="match status" value="1"/>
</dbReference>
<dbReference type="InterPro" id="IPR036097">
    <property type="entry name" value="HisK_dim/P_sf"/>
</dbReference>
<dbReference type="InterPro" id="IPR004358">
    <property type="entry name" value="Sig_transdc_His_kin-like_C"/>
</dbReference>
<evidence type="ECO:0000259" key="7">
    <source>
        <dbReference type="PROSITE" id="PS50109"/>
    </source>
</evidence>
<feature type="coiled-coil region" evidence="6">
    <location>
        <begin position="539"/>
        <end position="573"/>
    </location>
</feature>
<dbReference type="PRINTS" id="PR00344">
    <property type="entry name" value="BCTRLSENSOR"/>
</dbReference>
<dbReference type="SMART" id="SM00387">
    <property type="entry name" value="HATPase_c"/>
    <property type="match status" value="1"/>
</dbReference>
<dbReference type="CDD" id="cd00082">
    <property type="entry name" value="HisKA"/>
    <property type="match status" value="1"/>
</dbReference>
<dbReference type="EC" id="2.7.13.3" evidence="2"/>
<dbReference type="SMART" id="SM00388">
    <property type="entry name" value="HisKA"/>
    <property type="match status" value="1"/>
</dbReference>
<dbReference type="InterPro" id="IPR003661">
    <property type="entry name" value="HisK_dim/P_dom"/>
</dbReference>
<proteinExistence type="predicted"/>
<dbReference type="Gene3D" id="2.10.70.100">
    <property type="match status" value="1"/>
</dbReference>
<dbReference type="Pfam" id="PF00512">
    <property type="entry name" value="HisKA"/>
    <property type="match status" value="1"/>
</dbReference>
<sequence length="798" mass="91625">MHTFNSLRFMQDKYSNPGNLDSLEIQGILPQMPGQFLIIEANAPEFTLAIISDELAQQIGIKANTLAGKQFHDLFLSIDKPTIKLLYDSFEKIIKTKQPGEFHLNGNFLDDTKGFSLQHQWKMTCKPVLNNDNVVQYIVITFSENTELTREHQLESLDYIQKSYFLFMEAPVAICIVKGENYVVELANENMLQFLGRTPDIIGKTILEVLPEAKEQGLINILDQVRTLGKPYYIFSFPASLLINEVRELRYFDLIFKPYFHDGTADAPGSIFCVAHNVTEQVDARNKIKENEFRYKALIEESTVATALYTGPEIHIQYVNDIMIQYWGKDASVIGKTFREALPELENQPFPGLLEEVFATGKIYRGIKQKAELVVNGKLQTFYFDFTYKPLRNKEGEIYGIHHMAIDVTKEVLSMNKLQEEKERTKLAIDLGEMGLFEIDLSTKEVTADDRCNALLGLKGELTLDQYLSVIHPDDVPDRRMVLDKTDSNNLFEYEFRVLLHDNKVRWVRSRGMTYQNQSLEISKIFGVVQDITSQKEYEEELYREVRQRTLELENKNRELLRSNENLEEFAHAASHDLKEPIRKIRFFTDRLKDQLTERITEEEKQTFRRIDNASERMGALIDDLLLYSHISQRPVEMEEVDLEQKMNKVLEDLELDIQEKKAIVSIGALPKVKGYRRQLQQLFQNLVGNALKYNKPGVAPLITVQASIVPGDEAPISKNGHETKYHLIEVTDNGIGFDPAESERIFQMFQRLHGNAEYRGTGVGLSIVKKVAENHNGKIEAEGRPGEGATFKVYLPV</sequence>
<dbReference type="InterPro" id="IPR003594">
    <property type="entry name" value="HATPase_dom"/>
</dbReference>
<keyword evidence="3" id="KW-0597">Phosphoprotein</keyword>
<feature type="domain" description="PAC" evidence="8">
    <location>
        <begin position="492"/>
        <end position="544"/>
    </location>
</feature>
<evidence type="ECO:0000256" key="3">
    <source>
        <dbReference type="ARBA" id="ARBA00022553"/>
    </source>
</evidence>
<keyword evidence="10" id="KW-1185">Reference proteome</keyword>
<evidence type="ECO:0000256" key="5">
    <source>
        <dbReference type="ARBA" id="ARBA00022777"/>
    </source>
</evidence>
<dbReference type="PROSITE" id="PS50113">
    <property type="entry name" value="PAC"/>
    <property type="match status" value="1"/>
</dbReference>
<evidence type="ECO:0000256" key="4">
    <source>
        <dbReference type="ARBA" id="ARBA00022679"/>
    </source>
</evidence>
<dbReference type="Pfam" id="PF13426">
    <property type="entry name" value="PAS_9"/>
    <property type="match status" value="1"/>
</dbReference>
<dbReference type="SMART" id="SM00086">
    <property type="entry name" value="PAC"/>
    <property type="match status" value="2"/>
</dbReference>
<organism evidence="9 10">
    <name type="scientific">Flavisolibacter ginsengisoli DSM 18119</name>
    <dbReference type="NCBI Taxonomy" id="1121884"/>
    <lineage>
        <taxon>Bacteria</taxon>
        <taxon>Pseudomonadati</taxon>
        <taxon>Bacteroidota</taxon>
        <taxon>Chitinophagia</taxon>
        <taxon>Chitinophagales</taxon>
        <taxon>Chitinophagaceae</taxon>
        <taxon>Flavisolibacter</taxon>
    </lineage>
</organism>